<protein>
    <submittedName>
        <fullName evidence="1">Uncharacterized protein</fullName>
    </submittedName>
</protein>
<reference evidence="1 2" key="1">
    <citation type="submission" date="2019-05" db="EMBL/GenBank/DDBJ databases">
        <title>Another draft genome of Portunus trituberculatus and its Hox gene families provides insights of decapod evolution.</title>
        <authorList>
            <person name="Jeong J.-H."/>
            <person name="Song I."/>
            <person name="Kim S."/>
            <person name="Choi T."/>
            <person name="Kim D."/>
            <person name="Ryu S."/>
            <person name="Kim W."/>
        </authorList>
    </citation>
    <scope>NUCLEOTIDE SEQUENCE [LARGE SCALE GENOMIC DNA]</scope>
    <source>
        <tissue evidence="1">Muscle</tissue>
    </source>
</reference>
<keyword evidence="2" id="KW-1185">Reference proteome</keyword>
<accession>A0A5B7GAE4</accession>
<dbReference type="AlphaFoldDB" id="A0A5B7GAE4"/>
<evidence type="ECO:0000313" key="2">
    <source>
        <dbReference type="Proteomes" id="UP000324222"/>
    </source>
</evidence>
<sequence>MFLLPTAHLPCCGQNNNRLRMSTRAEASHRQLHFPHTRTKRLVSRSKSARHLFCDKLLALREVPDTWQHFVMGEAREQR</sequence>
<evidence type="ECO:0000313" key="1">
    <source>
        <dbReference type="EMBL" id="MPC54108.1"/>
    </source>
</evidence>
<organism evidence="1 2">
    <name type="scientific">Portunus trituberculatus</name>
    <name type="common">Swimming crab</name>
    <name type="synonym">Neptunus trituberculatus</name>
    <dbReference type="NCBI Taxonomy" id="210409"/>
    <lineage>
        <taxon>Eukaryota</taxon>
        <taxon>Metazoa</taxon>
        <taxon>Ecdysozoa</taxon>
        <taxon>Arthropoda</taxon>
        <taxon>Crustacea</taxon>
        <taxon>Multicrustacea</taxon>
        <taxon>Malacostraca</taxon>
        <taxon>Eumalacostraca</taxon>
        <taxon>Eucarida</taxon>
        <taxon>Decapoda</taxon>
        <taxon>Pleocyemata</taxon>
        <taxon>Brachyura</taxon>
        <taxon>Eubrachyura</taxon>
        <taxon>Portunoidea</taxon>
        <taxon>Portunidae</taxon>
        <taxon>Portuninae</taxon>
        <taxon>Portunus</taxon>
    </lineage>
</organism>
<gene>
    <name evidence="1" type="ORF">E2C01_048015</name>
</gene>
<proteinExistence type="predicted"/>
<dbReference type="EMBL" id="VSRR010012113">
    <property type="protein sequence ID" value="MPC54108.1"/>
    <property type="molecule type" value="Genomic_DNA"/>
</dbReference>
<comment type="caution">
    <text evidence="1">The sequence shown here is derived from an EMBL/GenBank/DDBJ whole genome shotgun (WGS) entry which is preliminary data.</text>
</comment>
<dbReference type="Proteomes" id="UP000324222">
    <property type="component" value="Unassembled WGS sequence"/>
</dbReference>
<name>A0A5B7GAE4_PORTR</name>